<dbReference type="Gramene" id="ERM95265">
    <property type="protein sequence ID" value="ERM95265"/>
    <property type="gene ID" value="AMTR_s00008p00048550"/>
</dbReference>
<accession>W1NJC5</accession>
<dbReference type="InterPro" id="IPR012866">
    <property type="entry name" value="DUF1644"/>
</dbReference>
<feature type="compositionally biased region" description="Acidic residues" evidence="1">
    <location>
        <begin position="127"/>
        <end position="139"/>
    </location>
</feature>
<sequence length="342" mass="38310">MAKSRSRRKSASRRCMLHPRPSKFTRHWNLDNTAHSTSNKKIPKSTATEPSLKKDWEDATCSVCMEYPHNAVLLLCSSHDKGCRPFMCGTSRRFSNCLDQFKKAHAKARDLQAPPSLAQVGSITPSDSEDASLEGDDEGPVERWEVGELVCPLCRGQVKGWTVVEPARAYLNLKHRGCMEEGCGFTGTYRDLRRHVELEHPCSRPCQVDPERQRDWRRFERERDREDVMSTIRSTMPGAVVLGDYVIEGGEPSAAEDGNWLDVLLLFQALGPAAEGAMGGGRNLSSRLRRLAMGRHRGGIVGMGSTSGLGEWGEGSDSDDFAAGPFQRRRRRTRRRALRDMH</sequence>
<evidence type="ECO:0000313" key="2">
    <source>
        <dbReference type="EMBL" id="ERM95265.1"/>
    </source>
</evidence>
<dbReference type="KEGG" id="atr:18423184"/>
<feature type="region of interest" description="Disordered" evidence="1">
    <location>
        <begin position="109"/>
        <end position="139"/>
    </location>
</feature>
<keyword evidence="3" id="KW-1185">Reference proteome</keyword>
<dbReference type="AlphaFoldDB" id="W1NJC5"/>
<dbReference type="GO" id="GO:0003700">
    <property type="term" value="F:DNA-binding transcription factor activity"/>
    <property type="evidence" value="ECO:0000318"/>
    <property type="project" value="GO_Central"/>
</dbReference>
<protein>
    <submittedName>
        <fullName evidence="2">Uncharacterized protein</fullName>
    </submittedName>
</protein>
<dbReference type="PANTHER" id="PTHR31197:SF12">
    <property type="entry name" value="OS02G0770600 PROTEIN"/>
    <property type="match status" value="1"/>
</dbReference>
<dbReference type="GO" id="GO:0005634">
    <property type="term" value="C:nucleus"/>
    <property type="evidence" value="ECO:0000318"/>
    <property type="project" value="GO_Central"/>
</dbReference>
<proteinExistence type="predicted"/>
<reference evidence="3" key="1">
    <citation type="journal article" date="2013" name="Science">
        <title>The Amborella genome and the evolution of flowering plants.</title>
        <authorList>
            <consortium name="Amborella Genome Project"/>
        </authorList>
    </citation>
    <scope>NUCLEOTIDE SEQUENCE [LARGE SCALE GENOMIC DNA]</scope>
</reference>
<evidence type="ECO:0000313" key="3">
    <source>
        <dbReference type="Proteomes" id="UP000017836"/>
    </source>
</evidence>
<dbReference type="HOGENOM" id="CLU_043458_3_0_1"/>
<dbReference type="Proteomes" id="UP000017836">
    <property type="component" value="Unassembled WGS sequence"/>
</dbReference>
<evidence type="ECO:0000256" key="1">
    <source>
        <dbReference type="SAM" id="MobiDB-lite"/>
    </source>
</evidence>
<dbReference type="eggNOG" id="ENOG502QVW7">
    <property type="taxonomic scope" value="Eukaryota"/>
</dbReference>
<organism evidence="2 3">
    <name type="scientific">Amborella trichopoda</name>
    <dbReference type="NCBI Taxonomy" id="13333"/>
    <lineage>
        <taxon>Eukaryota</taxon>
        <taxon>Viridiplantae</taxon>
        <taxon>Streptophyta</taxon>
        <taxon>Embryophyta</taxon>
        <taxon>Tracheophyta</taxon>
        <taxon>Spermatophyta</taxon>
        <taxon>Magnoliopsida</taxon>
        <taxon>Amborellales</taxon>
        <taxon>Amborellaceae</taxon>
        <taxon>Amborella</taxon>
    </lineage>
</organism>
<dbReference type="OrthoDB" id="1921166at2759"/>
<dbReference type="Pfam" id="PF07800">
    <property type="entry name" value="DUF1644"/>
    <property type="match status" value="1"/>
</dbReference>
<name>W1NJC5_AMBTC</name>
<feature type="compositionally biased region" description="Basic residues" evidence="1">
    <location>
        <begin position="327"/>
        <end position="342"/>
    </location>
</feature>
<feature type="region of interest" description="Disordered" evidence="1">
    <location>
        <begin position="311"/>
        <end position="342"/>
    </location>
</feature>
<dbReference type="EMBL" id="KI397486">
    <property type="protein sequence ID" value="ERM95265.1"/>
    <property type="molecule type" value="Genomic_DNA"/>
</dbReference>
<dbReference type="PANTHER" id="PTHR31197">
    <property type="entry name" value="OS01G0612600 PROTEIN"/>
    <property type="match status" value="1"/>
</dbReference>
<gene>
    <name evidence="2" type="ORF">AMTR_s00008p00048550</name>
</gene>